<reference evidence="3 4" key="1">
    <citation type="submission" date="2021-02" db="EMBL/GenBank/DDBJ databases">
        <title>Actinophytocola xerophila sp. nov., isolated from soil of cotton cropping field.</title>
        <authorList>
            <person name="Huang R."/>
            <person name="Chen X."/>
            <person name="Ge X."/>
            <person name="Liu W."/>
        </authorList>
    </citation>
    <scope>NUCLEOTIDE SEQUENCE [LARGE SCALE GENOMIC DNA]</scope>
    <source>
        <strain evidence="3 4">S1-96</strain>
    </source>
</reference>
<dbReference type="InterPro" id="IPR021213">
    <property type="entry name" value="DUF2567"/>
</dbReference>
<dbReference type="RefSeq" id="WP_260192784.1">
    <property type="nucleotide sequence ID" value="NZ_JAFFZE010000015.1"/>
</dbReference>
<keyword evidence="4" id="KW-1185">Reference proteome</keyword>
<dbReference type="EMBL" id="JAFFZE010000015">
    <property type="protein sequence ID" value="MCT2585265.1"/>
    <property type="molecule type" value="Genomic_DNA"/>
</dbReference>
<dbReference type="Pfam" id="PF10821">
    <property type="entry name" value="DUF2567"/>
    <property type="match status" value="1"/>
</dbReference>
<evidence type="ECO:0000313" key="3">
    <source>
        <dbReference type="EMBL" id="MCT2585265.1"/>
    </source>
</evidence>
<feature type="transmembrane region" description="Helical" evidence="2">
    <location>
        <begin position="179"/>
        <end position="199"/>
    </location>
</feature>
<evidence type="ECO:0000313" key="4">
    <source>
        <dbReference type="Proteomes" id="UP001156441"/>
    </source>
</evidence>
<organism evidence="3 4">
    <name type="scientific">Actinophytocola gossypii</name>
    <dbReference type="NCBI Taxonomy" id="2812003"/>
    <lineage>
        <taxon>Bacteria</taxon>
        <taxon>Bacillati</taxon>
        <taxon>Actinomycetota</taxon>
        <taxon>Actinomycetes</taxon>
        <taxon>Pseudonocardiales</taxon>
        <taxon>Pseudonocardiaceae</taxon>
    </lineage>
</organism>
<keyword evidence="2" id="KW-0472">Membrane</keyword>
<keyword evidence="2" id="KW-1133">Transmembrane helix</keyword>
<keyword evidence="2" id="KW-0812">Transmembrane</keyword>
<sequence>MTEQPGAAQDAAPLREDHAEPNGQVPPTYPAYLPPPWRQERPRVVVRADLLPAVTVLSTVSLLGLPVAWLWSVLAPPQRQVVGGDGQAFPLPAESYHRADALVIFLLLCLAAGLCTGLAVWFLRERRGPVIMLAAVLGSVVAGWLAAQVGESWAAGRYPVPGDVQVLDVVETAPELESLGVLLAWPLTAALVYGVMAAWNSMDDLGRRLG</sequence>
<gene>
    <name evidence="3" type="ORF">JT362_19290</name>
</gene>
<evidence type="ECO:0000256" key="2">
    <source>
        <dbReference type="SAM" id="Phobius"/>
    </source>
</evidence>
<feature type="transmembrane region" description="Helical" evidence="2">
    <location>
        <begin position="130"/>
        <end position="147"/>
    </location>
</feature>
<protein>
    <submittedName>
        <fullName evidence="3">DUF2567 domain-containing protein</fullName>
    </submittedName>
</protein>
<comment type="caution">
    <text evidence="3">The sequence shown here is derived from an EMBL/GenBank/DDBJ whole genome shotgun (WGS) entry which is preliminary data.</text>
</comment>
<feature type="region of interest" description="Disordered" evidence="1">
    <location>
        <begin position="1"/>
        <end position="31"/>
    </location>
</feature>
<proteinExistence type="predicted"/>
<dbReference type="Proteomes" id="UP001156441">
    <property type="component" value="Unassembled WGS sequence"/>
</dbReference>
<feature type="transmembrane region" description="Helical" evidence="2">
    <location>
        <begin position="101"/>
        <end position="123"/>
    </location>
</feature>
<accession>A0ABT2JCS6</accession>
<name>A0ABT2JCS6_9PSEU</name>
<feature type="transmembrane region" description="Helical" evidence="2">
    <location>
        <begin position="50"/>
        <end position="71"/>
    </location>
</feature>
<evidence type="ECO:0000256" key="1">
    <source>
        <dbReference type="SAM" id="MobiDB-lite"/>
    </source>
</evidence>